<dbReference type="Proteomes" id="UP000005237">
    <property type="component" value="Unassembled WGS sequence"/>
</dbReference>
<protein>
    <submittedName>
        <fullName evidence="1">Uncharacterized protein</fullName>
    </submittedName>
</protein>
<keyword evidence="2" id="KW-1185">Reference proteome</keyword>
<evidence type="ECO:0000313" key="1">
    <source>
        <dbReference type="EnsemblMetazoa" id="CJA34762a.1"/>
    </source>
</evidence>
<dbReference type="EnsemblMetazoa" id="CJA34762a.1">
    <property type="protein sequence ID" value="CJA34762a.1"/>
    <property type="gene ID" value="WBGene00210609"/>
</dbReference>
<dbReference type="AlphaFoldDB" id="A0A8R1EIF5"/>
<organism evidence="1 2">
    <name type="scientific">Caenorhabditis japonica</name>
    <dbReference type="NCBI Taxonomy" id="281687"/>
    <lineage>
        <taxon>Eukaryota</taxon>
        <taxon>Metazoa</taxon>
        <taxon>Ecdysozoa</taxon>
        <taxon>Nematoda</taxon>
        <taxon>Chromadorea</taxon>
        <taxon>Rhabditida</taxon>
        <taxon>Rhabditina</taxon>
        <taxon>Rhabditomorpha</taxon>
        <taxon>Rhabditoidea</taxon>
        <taxon>Rhabditidae</taxon>
        <taxon>Peloderinae</taxon>
        <taxon>Caenorhabditis</taxon>
    </lineage>
</organism>
<name>A0A8R1EIF5_CAEJA</name>
<evidence type="ECO:0000313" key="2">
    <source>
        <dbReference type="Proteomes" id="UP000005237"/>
    </source>
</evidence>
<sequence length="158" mass="17474">MMNSMNASSRNAMGYPSVPANVSISAASRRAPSLQRQHRSMDGLGVLEAYKDSFDYDLMQPLGPSGKTFHQPSYLPLEISTSQHQHPHQPPYNTSLSALSNPIPTQNAFWQHNNRSLCIIGWSGHVFVERPIGADAVCRRLTVPPATIQCDSVMKRTL</sequence>
<reference evidence="1" key="2">
    <citation type="submission" date="2022-06" db="UniProtKB">
        <authorList>
            <consortium name="EnsemblMetazoa"/>
        </authorList>
    </citation>
    <scope>IDENTIFICATION</scope>
    <source>
        <strain evidence="1">DF5081</strain>
    </source>
</reference>
<proteinExistence type="predicted"/>
<accession>A0A8R1EIF5</accession>
<reference evidence="2" key="1">
    <citation type="submission" date="2010-08" db="EMBL/GenBank/DDBJ databases">
        <authorList>
            <consortium name="Caenorhabditis japonica Sequencing Consortium"/>
            <person name="Wilson R.K."/>
        </authorList>
    </citation>
    <scope>NUCLEOTIDE SEQUENCE [LARGE SCALE GENOMIC DNA]</scope>
    <source>
        <strain evidence="2">DF5081</strain>
    </source>
</reference>